<accession>A0AAN8SPR8</accession>
<dbReference type="PANTHER" id="PTHR10775">
    <property type="entry name" value="OS08G0208400 PROTEIN"/>
    <property type="match status" value="1"/>
</dbReference>
<reference evidence="1 2" key="1">
    <citation type="submission" date="2024-02" db="EMBL/GenBank/DDBJ databases">
        <title>de novo genome assembly of Solanum bulbocastanum strain 11H21.</title>
        <authorList>
            <person name="Hosaka A.J."/>
        </authorList>
    </citation>
    <scope>NUCLEOTIDE SEQUENCE [LARGE SCALE GENOMIC DNA]</scope>
    <source>
        <tissue evidence="1">Young leaves</tissue>
    </source>
</reference>
<name>A0AAN8SPR8_SOLBU</name>
<dbReference type="Proteomes" id="UP001371456">
    <property type="component" value="Unassembled WGS sequence"/>
</dbReference>
<proteinExistence type="predicted"/>
<sequence length="187" mass="21922">MIKDLGLGYDKVHACPNDFMLFWNENAEKDNYFVYGSSRWSNESDGMTNASSKIPAKILRYFLLKPRLQRIFMCPETAVAMRWDDSERPNDRNIRHPVDGEAWKDFDSMHPNFSKDPRNVRLGLSSDGFNPFRTMSISHSTWPFMLMNYNFITMDLHKARVYDVIDYHSRAIISWIGYRCAPTTINC</sequence>
<protein>
    <submittedName>
        <fullName evidence="1">Uncharacterized protein</fullName>
    </submittedName>
</protein>
<dbReference type="Pfam" id="PF02992">
    <property type="entry name" value="Transposase_21"/>
    <property type="match status" value="1"/>
</dbReference>
<gene>
    <name evidence="1" type="ORF">RDI58_029088</name>
</gene>
<dbReference type="EMBL" id="JBANQN010000012">
    <property type="protein sequence ID" value="KAK6773849.1"/>
    <property type="molecule type" value="Genomic_DNA"/>
</dbReference>
<evidence type="ECO:0000313" key="1">
    <source>
        <dbReference type="EMBL" id="KAK6773849.1"/>
    </source>
</evidence>
<organism evidence="1 2">
    <name type="scientific">Solanum bulbocastanum</name>
    <name type="common">Wild potato</name>
    <dbReference type="NCBI Taxonomy" id="147425"/>
    <lineage>
        <taxon>Eukaryota</taxon>
        <taxon>Viridiplantae</taxon>
        <taxon>Streptophyta</taxon>
        <taxon>Embryophyta</taxon>
        <taxon>Tracheophyta</taxon>
        <taxon>Spermatophyta</taxon>
        <taxon>Magnoliopsida</taxon>
        <taxon>eudicotyledons</taxon>
        <taxon>Gunneridae</taxon>
        <taxon>Pentapetalae</taxon>
        <taxon>asterids</taxon>
        <taxon>lamiids</taxon>
        <taxon>Solanales</taxon>
        <taxon>Solanaceae</taxon>
        <taxon>Solanoideae</taxon>
        <taxon>Solaneae</taxon>
        <taxon>Solanum</taxon>
    </lineage>
</organism>
<dbReference type="InterPro" id="IPR004242">
    <property type="entry name" value="Transposase_21"/>
</dbReference>
<keyword evidence="2" id="KW-1185">Reference proteome</keyword>
<evidence type="ECO:0000313" key="2">
    <source>
        <dbReference type="Proteomes" id="UP001371456"/>
    </source>
</evidence>
<comment type="caution">
    <text evidence="1">The sequence shown here is derived from an EMBL/GenBank/DDBJ whole genome shotgun (WGS) entry which is preliminary data.</text>
</comment>
<dbReference type="PANTHER" id="PTHR10775:SF172">
    <property type="entry name" value="TNP2, PARTIAL"/>
    <property type="match status" value="1"/>
</dbReference>
<dbReference type="AlphaFoldDB" id="A0AAN8SPR8"/>